<dbReference type="STRING" id="321146.A0A139GXD8"/>
<dbReference type="Proteomes" id="UP000070133">
    <property type="component" value="Unassembled WGS sequence"/>
</dbReference>
<organism evidence="1 2">
    <name type="scientific">Pseudocercospora eumusae</name>
    <dbReference type="NCBI Taxonomy" id="321146"/>
    <lineage>
        <taxon>Eukaryota</taxon>
        <taxon>Fungi</taxon>
        <taxon>Dikarya</taxon>
        <taxon>Ascomycota</taxon>
        <taxon>Pezizomycotina</taxon>
        <taxon>Dothideomycetes</taxon>
        <taxon>Dothideomycetidae</taxon>
        <taxon>Mycosphaerellales</taxon>
        <taxon>Mycosphaerellaceae</taxon>
        <taxon>Pseudocercospora</taxon>
    </lineage>
</organism>
<dbReference type="AlphaFoldDB" id="A0A139GXD8"/>
<sequence>MPTDIIFPATSKALRSGSAFGERPNGDSTAVSERHLYLRSDISTEPEGQSVFDELDQIAQDPRSHGLKRVLLWFRSYKNALSTYTPAWIKRDMNRFPRVEIPISGQQVLADAVSIFGTTARDAVSSQPSPSKSSRRRC</sequence>
<gene>
    <name evidence="1" type="ORF">AC578_8461</name>
</gene>
<dbReference type="OrthoDB" id="1657402at2759"/>
<evidence type="ECO:0000313" key="2">
    <source>
        <dbReference type="Proteomes" id="UP000070133"/>
    </source>
</evidence>
<dbReference type="EMBL" id="LFZN01000252">
    <property type="protein sequence ID" value="KXS94866.1"/>
    <property type="molecule type" value="Genomic_DNA"/>
</dbReference>
<protein>
    <submittedName>
        <fullName evidence="1">Uncharacterized protein</fullName>
    </submittedName>
</protein>
<keyword evidence="2" id="KW-1185">Reference proteome</keyword>
<name>A0A139GXD8_9PEZI</name>
<comment type="caution">
    <text evidence="1">The sequence shown here is derived from an EMBL/GenBank/DDBJ whole genome shotgun (WGS) entry which is preliminary data.</text>
</comment>
<evidence type="ECO:0000313" key="1">
    <source>
        <dbReference type="EMBL" id="KXS94866.1"/>
    </source>
</evidence>
<dbReference type="Gene3D" id="3.20.20.80">
    <property type="entry name" value="Glycosidases"/>
    <property type="match status" value="1"/>
</dbReference>
<reference evidence="1 2" key="1">
    <citation type="submission" date="2015-07" db="EMBL/GenBank/DDBJ databases">
        <title>Comparative genomics of the Sigatoka disease complex on banana suggests a link between parallel evolutionary changes in Pseudocercospora fijiensis and Pseudocercospora eumusae and increased virulence on the banana host.</title>
        <authorList>
            <person name="Chang T.-C."/>
            <person name="Salvucci A."/>
            <person name="Crous P.W."/>
            <person name="Stergiopoulos I."/>
        </authorList>
    </citation>
    <scope>NUCLEOTIDE SEQUENCE [LARGE SCALE GENOMIC DNA]</scope>
    <source>
        <strain evidence="1 2">CBS 114824</strain>
    </source>
</reference>
<accession>A0A139GXD8</accession>
<proteinExistence type="predicted"/>